<organism evidence="1 2">
    <name type="scientific">Microcystis aeruginosa NIES-3787</name>
    <dbReference type="NCBI Taxonomy" id="2517782"/>
    <lineage>
        <taxon>Bacteria</taxon>
        <taxon>Bacillati</taxon>
        <taxon>Cyanobacteriota</taxon>
        <taxon>Cyanophyceae</taxon>
        <taxon>Oscillatoriophycideae</taxon>
        <taxon>Chroococcales</taxon>
        <taxon>Microcystaceae</taxon>
        <taxon>Microcystis</taxon>
    </lineage>
</organism>
<accession>A0A6H9GB25</accession>
<proteinExistence type="predicted"/>
<reference evidence="1 2" key="1">
    <citation type="submission" date="2019-02" db="EMBL/GenBank/DDBJ databases">
        <title>Draft genome sequence of Arthrospira platensis NIES-3787.</title>
        <authorList>
            <person name="Yamaguchi H."/>
            <person name="Suzuki S."/>
            <person name="Kawachi M."/>
        </authorList>
    </citation>
    <scope>NUCLEOTIDE SEQUENCE [LARGE SCALE GENOMIC DNA]</scope>
    <source>
        <strain evidence="1 2">NIES-3787</strain>
    </source>
</reference>
<name>A0A6H9GB25_MICAE</name>
<dbReference type="Proteomes" id="UP000438874">
    <property type="component" value="Unassembled WGS sequence"/>
</dbReference>
<sequence>MSSREALFCHVDDGCRVFEPKLEQTRLWPDNKARKRGKILTLSEIMTILIPSRLPTPNLTNKLFQQTLVTR</sequence>
<gene>
    <name evidence="1" type="ORF">NIES3787_29250</name>
</gene>
<protein>
    <submittedName>
        <fullName evidence="1">Putative transposase</fullName>
    </submittedName>
</protein>
<dbReference type="AlphaFoldDB" id="A0A6H9GB25"/>
<evidence type="ECO:0000313" key="2">
    <source>
        <dbReference type="Proteomes" id="UP000438874"/>
    </source>
</evidence>
<evidence type="ECO:0000313" key="1">
    <source>
        <dbReference type="EMBL" id="GCL47219.1"/>
    </source>
</evidence>
<comment type="caution">
    <text evidence="1">The sequence shown here is derived from an EMBL/GenBank/DDBJ whole genome shotgun (WGS) entry which is preliminary data.</text>
</comment>
<dbReference type="EMBL" id="BJCH01000037">
    <property type="protein sequence ID" value="GCL47219.1"/>
    <property type="molecule type" value="Genomic_DNA"/>
</dbReference>